<dbReference type="Proteomes" id="UP001242513">
    <property type="component" value="Chromosome"/>
</dbReference>
<dbReference type="RefSeq" id="WP_013855307.1">
    <property type="nucleotide sequence ID" value="NZ_CP123735.1"/>
</dbReference>
<protein>
    <recommendedName>
        <fullName evidence="5">Addiction module toxin RelE</fullName>
    </recommendedName>
</protein>
<organism evidence="2 4">
    <name type="scientific">Lactobacillus kefiranofaciens</name>
    <dbReference type="NCBI Taxonomy" id="267818"/>
    <lineage>
        <taxon>Bacteria</taxon>
        <taxon>Bacillati</taxon>
        <taxon>Bacillota</taxon>
        <taxon>Bacilli</taxon>
        <taxon>Lactobacillales</taxon>
        <taxon>Lactobacillaceae</taxon>
        <taxon>Lactobacillus</taxon>
    </lineage>
</organism>
<reference evidence="2" key="3">
    <citation type="submission" date="2023-04" db="EMBL/GenBank/DDBJ databases">
        <authorList>
            <person name="Wang Y."/>
        </authorList>
    </citation>
    <scope>NUCLEOTIDE SEQUENCE</scope>
    <source>
        <strain evidence="2">ZW18</strain>
    </source>
</reference>
<dbReference type="AlphaFoldDB" id="A0AAX3UBB6"/>
<evidence type="ECO:0000313" key="4">
    <source>
        <dbReference type="Proteomes" id="UP001242513"/>
    </source>
</evidence>
<evidence type="ECO:0000313" key="2">
    <source>
        <dbReference type="EMBL" id="WGO85027.1"/>
    </source>
</evidence>
<name>A0AAX3UBB6_9LACO</name>
<evidence type="ECO:0000313" key="1">
    <source>
        <dbReference type="EMBL" id="SDA41487.1"/>
    </source>
</evidence>
<dbReference type="EMBL" id="FMXC01000002">
    <property type="protein sequence ID" value="SDA41487.1"/>
    <property type="molecule type" value="Genomic_DNA"/>
</dbReference>
<reference evidence="2" key="2">
    <citation type="journal article" date="2022" name="Food Funct.">
        <title>Lactobacillus kefiranofaciens ZW18 from Kefir enhances the anti-tumor effect of anti-programmed cell death 1 (PD-1) immunotherapy by modulating the gut microbiota.</title>
        <authorList>
            <person name="Zhao J."/>
            <person name="Wang Y."/>
            <person name="Wang J."/>
            <person name="Lv M."/>
            <person name="Zhou C."/>
            <person name="Jia L."/>
            <person name="Geng W."/>
        </authorList>
    </citation>
    <scope>NUCLEOTIDE SEQUENCE</scope>
    <source>
        <strain evidence="2">ZW18</strain>
    </source>
</reference>
<gene>
    <name evidence="2" type="ORF">QEJ78_06220</name>
    <name evidence="1" type="ORF">SAMN02983011_00441</name>
</gene>
<keyword evidence="3" id="KW-1185">Reference proteome</keyword>
<reference evidence="1 3" key="1">
    <citation type="submission" date="2016-10" db="EMBL/GenBank/DDBJ databases">
        <authorList>
            <person name="Varghese N."/>
            <person name="Submissions S."/>
        </authorList>
    </citation>
    <scope>NUCLEOTIDE SEQUENCE [LARGE SCALE GENOMIC DNA]</scope>
    <source>
        <strain evidence="1 3">ATCC 43761</strain>
    </source>
</reference>
<evidence type="ECO:0008006" key="5">
    <source>
        <dbReference type="Google" id="ProtNLM"/>
    </source>
</evidence>
<sequence length="86" mass="9569">MIQQAIQVQLETGMSKVKIASPVRIAGQSIYEFRLNLKQAGSVRVAFAVKDKQILVVLITSNLQKDSFSRELETTLKGSHYAFGSR</sequence>
<dbReference type="Proteomes" id="UP000181860">
    <property type="component" value="Unassembled WGS sequence"/>
</dbReference>
<accession>A0AAX3UBB6</accession>
<proteinExistence type="predicted"/>
<evidence type="ECO:0000313" key="3">
    <source>
        <dbReference type="Proteomes" id="UP000181860"/>
    </source>
</evidence>
<dbReference type="EMBL" id="CP123735">
    <property type="protein sequence ID" value="WGO85027.1"/>
    <property type="molecule type" value="Genomic_DNA"/>
</dbReference>